<dbReference type="InterPro" id="IPR022998">
    <property type="entry name" value="ThiamineP_synth_TenI"/>
</dbReference>
<evidence type="ECO:0000256" key="7">
    <source>
        <dbReference type="ARBA" id="ARBA00022741"/>
    </source>
</evidence>
<comment type="pathway">
    <text evidence="3">Cofactor biosynthesis; thiamine diphosphate biosynthesis; 4-methyl-5-(2-phosphoethyl)-thiazole from 5-(2-hydroxyethyl)-4-methylthiazole: step 1/1.</text>
</comment>
<reference evidence="16 17" key="1">
    <citation type="journal article" date="2018" name="Mol. Biol. Evol.">
        <title>Broad Genomic Sampling Reveals a Smut Pathogenic Ancestry of the Fungal Clade Ustilaginomycotina.</title>
        <authorList>
            <person name="Kijpornyongpan T."/>
            <person name="Mondo S.J."/>
            <person name="Barry K."/>
            <person name="Sandor L."/>
            <person name="Lee J."/>
            <person name="Lipzen A."/>
            <person name="Pangilinan J."/>
            <person name="LaButti K."/>
            <person name="Hainaut M."/>
            <person name="Henrissat B."/>
            <person name="Grigoriev I.V."/>
            <person name="Spatafora J.W."/>
            <person name="Aime M.C."/>
        </authorList>
    </citation>
    <scope>NUCLEOTIDE SEQUENCE [LARGE SCALE GENOMIC DNA]</scope>
    <source>
        <strain evidence="16 17">MCA 3882</strain>
    </source>
</reference>
<dbReference type="OrthoDB" id="4994at2759"/>
<keyword evidence="5" id="KW-0808">Transferase</keyword>
<dbReference type="InParanoid" id="A0A316VDE9"/>
<protein>
    <submittedName>
        <fullName evidence="16">Hydroxyethylthiazole kinase</fullName>
    </submittedName>
</protein>
<dbReference type="Proteomes" id="UP000245771">
    <property type="component" value="Unassembled WGS sequence"/>
</dbReference>
<dbReference type="GeneID" id="37020444"/>
<dbReference type="FunCoup" id="A0A316VDE9">
    <property type="interactions" value="266"/>
</dbReference>
<evidence type="ECO:0000256" key="3">
    <source>
        <dbReference type="ARBA" id="ARBA00004868"/>
    </source>
</evidence>
<dbReference type="SUPFAM" id="SSF51391">
    <property type="entry name" value="Thiamin phosphate synthase"/>
    <property type="match status" value="1"/>
</dbReference>
<dbReference type="PANTHER" id="PTHR20857">
    <property type="entry name" value="THIAMINE-PHOSPHATE PYROPHOSPHORYLASE"/>
    <property type="match status" value="1"/>
</dbReference>
<dbReference type="GO" id="GO:0004417">
    <property type="term" value="F:hydroxyethylthiazole kinase activity"/>
    <property type="evidence" value="ECO:0007669"/>
    <property type="project" value="UniProtKB-EC"/>
</dbReference>
<dbReference type="InterPro" id="IPR013785">
    <property type="entry name" value="Aldolase_TIM"/>
</dbReference>
<dbReference type="InterPro" id="IPR034291">
    <property type="entry name" value="TMP_synthase"/>
</dbReference>
<dbReference type="HAMAP" id="MF_00228">
    <property type="entry name" value="Thz_kinase"/>
    <property type="match status" value="1"/>
</dbReference>
<comment type="catalytic activity">
    <reaction evidence="1">
        <text>5-(2-hydroxyethyl)-4-methylthiazole + ATP = 4-methyl-5-(2-phosphooxyethyl)-thiazole + ADP + H(+)</text>
        <dbReference type="Rhea" id="RHEA:24212"/>
        <dbReference type="ChEBI" id="CHEBI:15378"/>
        <dbReference type="ChEBI" id="CHEBI:17957"/>
        <dbReference type="ChEBI" id="CHEBI:30616"/>
        <dbReference type="ChEBI" id="CHEBI:58296"/>
        <dbReference type="ChEBI" id="CHEBI:456216"/>
        <dbReference type="EC" id="2.7.1.50"/>
    </reaction>
</comment>
<evidence type="ECO:0000256" key="12">
    <source>
        <dbReference type="ARBA" id="ARBA00047334"/>
    </source>
</evidence>
<dbReference type="Pfam" id="PF02581">
    <property type="entry name" value="TMP-TENI"/>
    <property type="match status" value="1"/>
</dbReference>
<dbReference type="NCBIfam" id="TIGR00693">
    <property type="entry name" value="thiE"/>
    <property type="match status" value="1"/>
</dbReference>
<dbReference type="CDD" id="cd01170">
    <property type="entry name" value="THZ_kinase"/>
    <property type="match status" value="1"/>
</dbReference>
<keyword evidence="17" id="KW-1185">Reference proteome</keyword>
<keyword evidence="9" id="KW-0067">ATP-binding</keyword>
<proteinExistence type="inferred from homology"/>
<evidence type="ECO:0000256" key="13">
    <source>
        <dbReference type="ARBA" id="ARBA00047851"/>
    </source>
</evidence>
<dbReference type="Gene3D" id="3.40.1190.20">
    <property type="match status" value="1"/>
</dbReference>
<evidence type="ECO:0000256" key="10">
    <source>
        <dbReference type="ARBA" id="ARBA00022842"/>
    </source>
</evidence>
<dbReference type="HAMAP" id="MF_00097">
    <property type="entry name" value="TMP_synthase"/>
    <property type="match status" value="1"/>
</dbReference>
<gene>
    <name evidence="16" type="ORF">FA14DRAFT_160412</name>
</gene>
<dbReference type="GO" id="GO:0005737">
    <property type="term" value="C:cytoplasm"/>
    <property type="evidence" value="ECO:0007669"/>
    <property type="project" value="TreeGrafter"/>
</dbReference>
<dbReference type="GO" id="GO:0000287">
    <property type="term" value="F:magnesium ion binding"/>
    <property type="evidence" value="ECO:0007669"/>
    <property type="project" value="InterPro"/>
</dbReference>
<dbReference type="Pfam" id="PF02110">
    <property type="entry name" value="HK"/>
    <property type="match status" value="1"/>
</dbReference>
<evidence type="ECO:0000256" key="1">
    <source>
        <dbReference type="ARBA" id="ARBA00001771"/>
    </source>
</evidence>
<dbReference type="GO" id="GO:0004789">
    <property type="term" value="F:thiamine-phosphate diphosphorylase activity"/>
    <property type="evidence" value="ECO:0007669"/>
    <property type="project" value="UniProtKB-EC"/>
</dbReference>
<evidence type="ECO:0000256" key="14">
    <source>
        <dbReference type="ARBA" id="ARBA00047883"/>
    </source>
</evidence>
<dbReference type="STRING" id="1280837.A0A316VDE9"/>
<dbReference type="GO" id="GO:0005524">
    <property type="term" value="F:ATP binding"/>
    <property type="evidence" value="ECO:0007669"/>
    <property type="project" value="UniProtKB-KW"/>
</dbReference>
<dbReference type="GO" id="GO:0009228">
    <property type="term" value="P:thiamine biosynthetic process"/>
    <property type="evidence" value="ECO:0007669"/>
    <property type="project" value="UniProtKB-KW"/>
</dbReference>
<evidence type="ECO:0000256" key="11">
    <source>
        <dbReference type="ARBA" id="ARBA00022977"/>
    </source>
</evidence>
<evidence type="ECO:0000256" key="8">
    <source>
        <dbReference type="ARBA" id="ARBA00022777"/>
    </source>
</evidence>
<dbReference type="AlphaFoldDB" id="A0A316VDE9"/>
<comment type="catalytic activity">
    <reaction evidence="14">
        <text>2-[(2R,5Z)-2-carboxy-4-methylthiazol-5(2H)-ylidene]ethyl phosphate + 4-amino-2-methyl-5-(diphosphooxymethyl)pyrimidine + 2 H(+) = thiamine phosphate + CO2 + diphosphate</text>
        <dbReference type="Rhea" id="RHEA:47844"/>
        <dbReference type="ChEBI" id="CHEBI:15378"/>
        <dbReference type="ChEBI" id="CHEBI:16526"/>
        <dbReference type="ChEBI" id="CHEBI:33019"/>
        <dbReference type="ChEBI" id="CHEBI:37575"/>
        <dbReference type="ChEBI" id="CHEBI:57841"/>
        <dbReference type="ChEBI" id="CHEBI:62899"/>
        <dbReference type="EC" id="2.5.1.3"/>
    </reaction>
</comment>
<sequence>MLGRKLVIDYSLYLVTGRELLPPGKDYYESLEESLKDGHVTVVQLREKNIDSGEFLEIAEKSLKICDKYRVPMLINDNLSVALALPERVGLHIGQTDIPVQQARKILGPNRHLGLSVHNVEQAEAAVDLDIVDYVGVGPVYGTKSKAGIEEKDVLGPRGASRILQALEKVPKRLPCVLIGGLNEKTAAGTLFGAVCDSNWPDGIAVISAIVAHPTPSVPAANLAKIVKSFKKAFDSHAKEFGAGEPPFTSYDIEKNTINKIAELLRFHRASQYGPPLIQTLTSHVSSTLSANIALAFSSSPIMSHQEAEAEDLGKVTGAVVLNIGTIGDEARRGMRAVGGAANRGGKPVVLDPVGVGASSFRKGVVEEIMNHTQITLLKGNAAELSAISGLEDIQSRGVDSGSGTLKDPVNLVVSMACKEKCLVLLTGKEDYLSNGQHAVKVSNGHELLGRITGSGCALGVVVAASMAAACNFTKHNKLPTTHLGSFMVHSDTNWLFIGALMGVLSMNIASELAAERSDVKGSGTFIPALIDELAAMTPEKIVERAKFGFV</sequence>
<evidence type="ECO:0000259" key="15">
    <source>
        <dbReference type="Pfam" id="PF02581"/>
    </source>
</evidence>
<dbReference type="UniPathway" id="UPA00060">
    <property type="reaction ID" value="UER00139"/>
</dbReference>
<keyword evidence="11" id="KW-0784">Thiamine biosynthesis</keyword>
<feature type="domain" description="Thiamine phosphate synthase/TenI" evidence="15">
    <location>
        <begin position="12"/>
        <end position="210"/>
    </location>
</feature>
<dbReference type="PANTHER" id="PTHR20857:SF23">
    <property type="entry name" value="THIAMINE BIOSYNTHETIC BIFUNCTIONAL ENZYME"/>
    <property type="match status" value="1"/>
</dbReference>
<keyword evidence="8 16" id="KW-0418">Kinase</keyword>
<evidence type="ECO:0000313" key="16">
    <source>
        <dbReference type="EMBL" id="PWN35118.1"/>
    </source>
</evidence>
<dbReference type="PRINTS" id="PR01099">
    <property type="entry name" value="HYETHTZKNASE"/>
</dbReference>
<organism evidence="16 17">
    <name type="scientific">Meira miltonrushii</name>
    <dbReference type="NCBI Taxonomy" id="1280837"/>
    <lineage>
        <taxon>Eukaryota</taxon>
        <taxon>Fungi</taxon>
        <taxon>Dikarya</taxon>
        <taxon>Basidiomycota</taxon>
        <taxon>Ustilaginomycotina</taxon>
        <taxon>Exobasidiomycetes</taxon>
        <taxon>Exobasidiales</taxon>
        <taxon>Brachybasidiaceae</taxon>
        <taxon>Meira</taxon>
    </lineage>
</organism>
<name>A0A316VDE9_9BASI</name>
<evidence type="ECO:0000313" key="17">
    <source>
        <dbReference type="Proteomes" id="UP000245771"/>
    </source>
</evidence>
<evidence type="ECO:0000256" key="6">
    <source>
        <dbReference type="ARBA" id="ARBA00022723"/>
    </source>
</evidence>
<comment type="catalytic activity">
    <reaction evidence="12">
        <text>4-methyl-5-(2-phosphooxyethyl)-thiazole + 4-amino-2-methyl-5-(diphosphooxymethyl)pyrimidine + H(+) = thiamine phosphate + diphosphate</text>
        <dbReference type="Rhea" id="RHEA:22328"/>
        <dbReference type="ChEBI" id="CHEBI:15378"/>
        <dbReference type="ChEBI" id="CHEBI:33019"/>
        <dbReference type="ChEBI" id="CHEBI:37575"/>
        <dbReference type="ChEBI" id="CHEBI:57841"/>
        <dbReference type="ChEBI" id="CHEBI:58296"/>
        <dbReference type="EC" id="2.5.1.3"/>
    </reaction>
</comment>
<dbReference type="Gene3D" id="3.20.20.70">
    <property type="entry name" value="Aldolase class I"/>
    <property type="match status" value="1"/>
</dbReference>
<dbReference type="InterPro" id="IPR000417">
    <property type="entry name" value="Hyethyz_kinase"/>
</dbReference>
<evidence type="ECO:0000256" key="4">
    <source>
        <dbReference type="ARBA" id="ARBA00005165"/>
    </source>
</evidence>
<dbReference type="RefSeq" id="XP_025355420.1">
    <property type="nucleotide sequence ID" value="XM_025498663.1"/>
</dbReference>
<dbReference type="SUPFAM" id="SSF53613">
    <property type="entry name" value="Ribokinase-like"/>
    <property type="match status" value="1"/>
</dbReference>
<comment type="catalytic activity">
    <reaction evidence="13">
        <text>2-(2-carboxy-4-methylthiazol-5-yl)ethyl phosphate + 4-amino-2-methyl-5-(diphosphooxymethyl)pyrimidine + 2 H(+) = thiamine phosphate + CO2 + diphosphate</text>
        <dbReference type="Rhea" id="RHEA:47848"/>
        <dbReference type="ChEBI" id="CHEBI:15378"/>
        <dbReference type="ChEBI" id="CHEBI:16526"/>
        <dbReference type="ChEBI" id="CHEBI:33019"/>
        <dbReference type="ChEBI" id="CHEBI:37575"/>
        <dbReference type="ChEBI" id="CHEBI:57841"/>
        <dbReference type="ChEBI" id="CHEBI:62890"/>
        <dbReference type="EC" id="2.5.1.3"/>
    </reaction>
</comment>
<accession>A0A316VDE9</accession>
<evidence type="ECO:0000256" key="2">
    <source>
        <dbReference type="ARBA" id="ARBA00001946"/>
    </source>
</evidence>
<evidence type="ECO:0000256" key="9">
    <source>
        <dbReference type="ARBA" id="ARBA00022840"/>
    </source>
</evidence>
<comment type="cofactor">
    <cofactor evidence="2">
        <name>Mg(2+)</name>
        <dbReference type="ChEBI" id="CHEBI:18420"/>
    </cofactor>
</comment>
<dbReference type="GO" id="GO:0009229">
    <property type="term" value="P:thiamine diphosphate biosynthetic process"/>
    <property type="evidence" value="ECO:0007669"/>
    <property type="project" value="UniProtKB-UniPathway"/>
</dbReference>
<dbReference type="EMBL" id="KZ819603">
    <property type="protein sequence ID" value="PWN35118.1"/>
    <property type="molecule type" value="Genomic_DNA"/>
</dbReference>
<keyword evidence="6" id="KW-0479">Metal-binding</keyword>
<dbReference type="CDD" id="cd00564">
    <property type="entry name" value="TMP_TenI"/>
    <property type="match status" value="1"/>
</dbReference>
<keyword evidence="10" id="KW-0460">Magnesium</keyword>
<evidence type="ECO:0000256" key="5">
    <source>
        <dbReference type="ARBA" id="ARBA00022679"/>
    </source>
</evidence>
<dbReference type="InterPro" id="IPR036206">
    <property type="entry name" value="ThiamineP_synth_sf"/>
</dbReference>
<keyword evidence="7" id="KW-0547">Nucleotide-binding</keyword>
<comment type="pathway">
    <text evidence="4">Cofactor biosynthesis; thiamine diphosphate biosynthesis; thiamine phosphate from 4-amino-2-methyl-5-diphosphomethylpyrimidine and 4-methyl-5-(2-phosphoethyl)-thiazole: step 1/1.</text>
</comment>
<dbReference type="InterPro" id="IPR029056">
    <property type="entry name" value="Ribokinase-like"/>
</dbReference>